<dbReference type="SUPFAM" id="SSF56672">
    <property type="entry name" value="DNA/RNA polymerases"/>
    <property type="match status" value="1"/>
</dbReference>
<reference evidence="3" key="2">
    <citation type="submission" date="2008-12" db="EMBL/GenBank/DDBJ databases">
        <title>Improved gene annotation of the rice (Oryza sativa) genomes.</title>
        <authorList>
            <person name="Wang J."/>
            <person name="Li R."/>
            <person name="Fan W."/>
            <person name="Huang Q."/>
            <person name="Zhang J."/>
            <person name="Zhou Y."/>
            <person name="Hu Y."/>
            <person name="Zi S."/>
            <person name="Li J."/>
            <person name="Ni P."/>
            <person name="Zheng H."/>
            <person name="Zhang Y."/>
            <person name="Zhao M."/>
            <person name="Hao Q."/>
            <person name="McDermott J."/>
            <person name="Samudrala R."/>
            <person name="Kristiansen K."/>
            <person name="Wong G.K.-S."/>
        </authorList>
    </citation>
    <scope>NUCLEOTIDE SEQUENCE</scope>
</reference>
<gene>
    <name evidence="3" type="ORF">OsJ_18876</name>
</gene>
<dbReference type="Gene3D" id="4.10.60.10">
    <property type="entry name" value="Zinc finger, CCHC-type"/>
    <property type="match status" value="1"/>
</dbReference>
<dbReference type="InterPro" id="IPR001878">
    <property type="entry name" value="Znf_CCHC"/>
</dbReference>
<dbReference type="Pfam" id="PF00078">
    <property type="entry name" value="RVT_1"/>
    <property type="match status" value="1"/>
</dbReference>
<dbReference type="SUPFAM" id="SSF57756">
    <property type="entry name" value="Retrovirus zinc finger-like domains"/>
    <property type="match status" value="1"/>
</dbReference>
<evidence type="ECO:0000256" key="1">
    <source>
        <dbReference type="SAM" id="MobiDB-lite"/>
    </source>
</evidence>
<dbReference type="GO" id="GO:0003676">
    <property type="term" value="F:nucleic acid binding"/>
    <property type="evidence" value="ECO:0007669"/>
    <property type="project" value="InterPro"/>
</dbReference>
<dbReference type="EMBL" id="CM000142">
    <property type="protein sequence ID" value="EEE64047.1"/>
    <property type="molecule type" value="Genomic_DNA"/>
</dbReference>
<proteinExistence type="predicted"/>
<sequence length="1339" mass="148468">MAERSSGDSPGDSSALTPLVGSPTTPPLILTTLNQQAPAPPLLHQSSEKDRSYKEVLLSQPPPAPQPKTKTSRSPTLHKEIPIANHCFRCLASDHLVRDCRDPIRCILCRWLGHRKPDCPTLPSMLPKTTAWFCCSPALAADLVHNPTAIHHSPNTSRSPPTVASPPATQPLQLPPAHVLQAGPRNLTTSDLLSAVATQLRSASGSVARSAVQGSSSGSSRISGLSPHSVQVLSETRPSSLAAHLVSSSVPTAVSSPVSMHSVKACFIAAGKTKMYPEIPESSHSASNRSDMTFAACFAHAYIDPPAACPASIIRGAIRARLPNITYALHPTCRGALVLEFDSPVDREAAIELGSSLNSMGHNVTLDDIKIALDVLGEVIEIDEQCTIGKDYSSLRLILETHRDRVIPTFIWVNNPLHDGTATKIQVIHTWDRAESFDDNGHYFRRFPPYQPPRNPPQQRQTSYLQFLRQQHAAMLPRFNPMQRNGMEALDQGQEDPENLEVTTQLETSQRPDTPQLSDDPVQAPSAQSAGESGKFPRVKKVAVKPPGPSEEIRRQSDRLVAKEPSSFQSMKDKAVRVKNIKEKLAACSIRLQHTFRKHNLLNDPSLHVSPSAIKELASVYNLDEAATKELESVLMAPAIVVLQETKLSNIFPSDFRSFLPPSLSSFVFSPASGSSRGLVTAWNSNLLSKTTFISRKHTLTVGFSYNISNLCFFVTNVYAPTDPLQKTFFLDDLLELSSNFSSPWMLIGDFNLIRSPHEKNNPSFDHLSADLFNKKINELALLEIPLFDRLFTWSNKRDTPALTKIDKAFINQVWNLSLPNTSLTSLVRSTSDHVPLKATIQTTIPKLQAGHASSSNHADAAGSLVANLKRARGAAKSWLKTHKQPPKKILDCNLVIDFLDLLEEHRTLSSMEFTLRALIQDSLANFLRDKVVFWKQRSKIRRIQAFDENTKFFHAHASHKFRKNSIRSLLVDGCQVFDHDFKAAALFNYFSSTLGVSKQRRWNFSLHDLYPTSKGLFNSVWQDISGPFTIQEAKAAVDSMNFNSAPGPDGFGPSFYRTSWQQIQPSIQRLLQEFFDHTAQLERLNRAYIVLIHKPGKLNTPDCYRPISLQNCHIKILAKILATRLQTVLDRLIDWEQTGFMKGRSISKTFLYATELLQCCQKRKTPTAIIKLDFAKAFDSVQWPSLQAILIARNFPVSWQRWVSDILSTSKSAVLLNGIPGKWINCKQGLRQGDPLSPYLFILVANVLQKLIKKCGLIKHPLVAYSPVATLQYADDTLIICQDDPAQLLLLKSLLDDFAAATGLSINFSKSTLVTLHTSGEDSQAMANILQCKLDGFP</sequence>
<dbReference type="PANTHER" id="PTHR19446">
    <property type="entry name" value="REVERSE TRANSCRIPTASES"/>
    <property type="match status" value="1"/>
</dbReference>
<reference evidence="3" key="1">
    <citation type="journal article" date="2005" name="PLoS Biol.">
        <title>The genomes of Oryza sativa: a history of duplications.</title>
        <authorList>
            <person name="Yu J."/>
            <person name="Wang J."/>
            <person name="Lin W."/>
            <person name="Li S."/>
            <person name="Li H."/>
            <person name="Zhou J."/>
            <person name="Ni P."/>
            <person name="Dong W."/>
            <person name="Hu S."/>
            <person name="Zeng C."/>
            <person name="Zhang J."/>
            <person name="Zhang Y."/>
            <person name="Li R."/>
            <person name="Xu Z."/>
            <person name="Li S."/>
            <person name="Li X."/>
            <person name="Zheng H."/>
            <person name="Cong L."/>
            <person name="Lin L."/>
            <person name="Yin J."/>
            <person name="Geng J."/>
            <person name="Li G."/>
            <person name="Shi J."/>
            <person name="Liu J."/>
            <person name="Lv H."/>
            <person name="Li J."/>
            <person name="Wang J."/>
            <person name="Deng Y."/>
            <person name="Ran L."/>
            <person name="Shi X."/>
            <person name="Wang X."/>
            <person name="Wu Q."/>
            <person name="Li C."/>
            <person name="Ren X."/>
            <person name="Wang J."/>
            <person name="Wang X."/>
            <person name="Li D."/>
            <person name="Liu D."/>
            <person name="Zhang X."/>
            <person name="Ji Z."/>
            <person name="Zhao W."/>
            <person name="Sun Y."/>
            <person name="Zhang Z."/>
            <person name="Bao J."/>
            <person name="Han Y."/>
            <person name="Dong L."/>
            <person name="Ji J."/>
            <person name="Chen P."/>
            <person name="Wu S."/>
            <person name="Liu J."/>
            <person name="Xiao Y."/>
            <person name="Bu D."/>
            <person name="Tan J."/>
            <person name="Yang L."/>
            <person name="Ye C."/>
            <person name="Zhang J."/>
            <person name="Xu J."/>
            <person name="Zhou Y."/>
            <person name="Yu Y."/>
            <person name="Zhang B."/>
            <person name="Zhuang S."/>
            <person name="Wei H."/>
            <person name="Liu B."/>
            <person name="Lei M."/>
            <person name="Yu H."/>
            <person name="Li Y."/>
            <person name="Xu H."/>
            <person name="Wei S."/>
            <person name="He X."/>
            <person name="Fang L."/>
            <person name="Zhang Z."/>
            <person name="Zhang Y."/>
            <person name="Huang X."/>
            <person name="Su Z."/>
            <person name="Tong W."/>
            <person name="Li J."/>
            <person name="Tong Z."/>
            <person name="Li S."/>
            <person name="Ye J."/>
            <person name="Wang L."/>
            <person name="Fang L."/>
            <person name="Lei T."/>
            <person name="Chen C."/>
            <person name="Chen H."/>
            <person name="Xu Z."/>
            <person name="Li H."/>
            <person name="Huang H."/>
            <person name="Zhang F."/>
            <person name="Xu H."/>
            <person name="Li N."/>
            <person name="Zhao C."/>
            <person name="Li S."/>
            <person name="Dong L."/>
            <person name="Huang Y."/>
            <person name="Li L."/>
            <person name="Xi Y."/>
            <person name="Qi Q."/>
            <person name="Li W."/>
            <person name="Zhang B."/>
            <person name="Hu W."/>
            <person name="Zhang Y."/>
            <person name="Tian X."/>
            <person name="Jiao Y."/>
            <person name="Liang X."/>
            <person name="Jin J."/>
            <person name="Gao L."/>
            <person name="Zheng W."/>
            <person name="Hao B."/>
            <person name="Liu S."/>
            <person name="Wang W."/>
            <person name="Yuan L."/>
            <person name="Cao M."/>
            <person name="McDermott J."/>
            <person name="Samudrala R."/>
            <person name="Wang J."/>
            <person name="Wong G.K."/>
            <person name="Yang H."/>
        </authorList>
    </citation>
    <scope>NUCLEOTIDE SEQUENCE [LARGE SCALE GENOMIC DNA]</scope>
</reference>
<dbReference type="SUPFAM" id="SSF56219">
    <property type="entry name" value="DNase I-like"/>
    <property type="match status" value="1"/>
</dbReference>
<dbReference type="Pfam" id="PF03372">
    <property type="entry name" value="Exo_endo_phos"/>
    <property type="match status" value="1"/>
</dbReference>
<feature type="region of interest" description="Disordered" evidence="1">
    <location>
        <begin position="489"/>
        <end position="568"/>
    </location>
</feature>
<feature type="region of interest" description="Disordered" evidence="1">
    <location>
        <begin position="442"/>
        <end position="462"/>
    </location>
</feature>
<protein>
    <recommendedName>
        <fullName evidence="2">Reverse transcriptase domain-containing protein</fullName>
    </recommendedName>
</protein>
<dbReference type="Gene3D" id="3.60.10.10">
    <property type="entry name" value="Endonuclease/exonuclease/phosphatase"/>
    <property type="match status" value="1"/>
</dbReference>
<feature type="region of interest" description="Disordered" evidence="1">
    <location>
        <begin position="150"/>
        <end position="174"/>
    </location>
</feature>
<dbReference type="InterPro" id="IPR036875">
    <property type="entry name" value="Znf_CCHC_sf"/>
</dbReference>
<feature type="region of interest" description="Disordered" evidence="1">
    <location>
        <begin position="204"/>
        <end position="230"/>
    </location>
</feature>
<dbReference type="SMART" id="SM00343">
    <property type="entry name" value="ZnF_C2HC"/>
    <property type="match status" value="2"/>
</dbReference>
<dbReference type="CDD" id="cd01650">
    <property type="entry name" value="RT_nLTR_like"/>
    <property type="match status" value="1"/>
</dbReference>
<evidence type="ECO:0000259" key="2">
    <source>
        <dbReference type="PROSITE" id="PS50878"/>
    </source>
</evidence>
<feature type="domain" description="Reverse transcriptase" evidence="2">
    <location>
        <begin position="1074"/>
        <end position="1331"/>
    </location>
</feature>
<feature type="compositionally biased region" description="Polar residues" evidence="1">
    <location>
        <begin position="153"/>
        <end position="162"/>
    </location>
</feature>
<name>B9FKP5_ORYSJ</name>
<accession>B9FKP5</accession>
<feature type="compositionally biased region" description="Polar residues" evidence="1">
    <location>
        <begin position="501"/>
        <end position="517"/>
    </location>
</feature>
<dbReference type="GO" id="GO:0008270">
    <property type="term" value="F:zinc ion binding"/>
    <property type="evidence" value="ECO:0007669"/>
    <property type="project" value="InterPro"/>
</dbReference>
<evidence type="ECO:0000313" key="3">
    <source>
        <dbReference type="EMBL" id="EEE64047.1"/>
    </source>
</evidence>
<organism evidence="3">
    <name type="scientific">Oryza sativa subsp. japonica</name>
    <name type="common">Rice</name>
    <dbReference type="NCBI Taxonomy" id="39947"/>
    <lineage>
        <taxon>Eukaryota</taxon>
        <taxon>Viridiplantae</taxon>
        <taxon>Streptophyta</taxon>
        <taxon>Embryophyta</taxon>
        <taxon>Tracheophyta</taxon>
        <taxon>Spermatophyta</taxon>
        <taxon>Magnoliopsida</taxon>
        <taxon>Liliopsida</taxon>
        <taxon>Poales</taxon>
        <taxon>Poaceae</taxon>
        <taxon>BOP clade</taxon>
        <taxon>Oryzoideae</taxon>
        <taxon>Oryzeae</taxon>
        <taxon>Oryzinae</taxon>
        <taxon>Oryza</taxon>
        <taxon>Oryza sativa</taxon>
    </lineage>
</organism>
<dbReference type="PROSITE" id="PS50878">
    <property type="entry name" value="RT_POL"/>
    <property type="match status" value="1"/>
</dbReference>
<dbReference type="InterPro" id="IPR005135">
    <property type="entry name" value="Endo/exonuclease/phosphatase"/>
</dbReference>
<feature type="compositionally biased region" description="Polar residues" evidence="1">
    <location>
        <begin position="7"/>
        <end position="16"/>
    </location>
</feature>
<dbReference type="InterPro" id="IPR036691">
    <property type="entry name" value="Endo/exonu/phosph_ase_sf"/>
</dbReference>
<dbReference type="InterPro" id="IPR000477">
    <property type="entry name" value="RT_dom"/>
</dbReference>
<dbReference type="InterPro" id="IPR043502">
    <property type="entry name" value="DNA/RNA_pol_sf"/>
</dbReference>
<dbReference type="Proteomes" id="UP000007752">
    <property type="component" value="Chromosome 5"/>
</dbReference>
<feature type="region of interest" description="Disordered" evidence="1">
    <location>
        <begin position="1"/>
        <end position="52"/>
    </location>
</feature>
<dbReference type="GO" id="GO:0003824">
    <property type="term" value="F:catalytic activity"/>
    <property type="evidence" value="ECO:0007669"/>
    <property type="project" value="InterPro"/>
</dbReference>
<feature type="compositionally biased region" description="Basic and acidic residues" evidence="1">
    <location>
        <begin position="551"/>
        <end position="562"/>
    </location>
</feature>
<feature type="compositionally biased region" description="Low complexity" evidence="1">
    <location>
        <begin position="204"/>
        <end position="226"/>
    </location>
</feature>